<proteinExistence type="predicted"/>
<keyword evidence="2" id="KW-1185">Reference proteome</keyword>
<dbReference type="AlphaFoldDB" id="A0AAQ3QAB7"/>
<reference evidence="1 2" key="1">
    <citation type="submission" date="2023-10" db="EMBL/GenBank/DDBJ databases">
        <title>Chromosome-scale genome assembly provides insights into flower coloration mechanisms of Canna indica.</title>
        <authorList>
            <person name="Li C."/>
        </authorList>
    </citation>
    <scope>NUCLEOTIDE SEQUENCE [LARGE SCALE GENOMIC DNA]</scope>
    <source>
        <tissue evidence="1">Flower</tissue>
    </source>
</reference>
<dbReference type="EMBL" id="CP136892">
    <property type="protein sequence ID" value="WOL02176.1"/>
    <property type="molecule type" value="Genomic_DNA"/>
</dbReference>
<organism evidence="1 2">
    <name type="scientific">Canna indica</name>
    <name type="common">Indian-shot</name>
    <dbReference type="NCBI Taxonomy" id="4628"/>
    <lineage>
        <taxon>Eukaryota</taxon>
        <taxon>Viridiplantae</taxon>
        <taxon>Streptophyta</taxon>
        <taxon>Embryophyta</taxon>
        <taxon>Tracheophyta</taxon>
        <taxon>Spermatophyta</taxon>
        <taxon>Magnoliopsida</taxon>
        <taxon>Liliopsida</taxon>
        <taxon>Zingiberales</taxon>
        <taxon>Cannaceae</taxon>
        <taxon>Canna</taxon>
    </lineage>
</organism>
<name>A0AAQ3QAB7_9LILI</name>
<gene>
    <name evidence="1" type="ORF">Cni_G10895</name>
</gene>
<evidence type="ECO:0000313" key="2">
    <source>
        <dbReference type="Proteomes" id="UP001327560"/>
    </source>
</evidence>
<protein>
    <submittedName>
        <fullName evidence="1">Uncharacterized protein</fullName>
    </submittedName>
</protein>
<evidence type="ECO:0000313" key="1">
    <source>
        <dbReference type="EMBL" id="WOL02176.1"/>
    </source>
</evidence>
<accession>A0AAQ3QAB7</accession>
<dbReference type="Proteomes" id="UP001327560">
    <property type="component" value="Chromosome 3"/>
</dbReference>
<sequence length="101" mass="11744">MVDTQTTSCYGPPKTMNFAEKFKRPLLVISSFYRQTEVEYKGVLSSLLISYLNKEIRLGDVRARSLQLYGYSDYQNFCLNQDEGKFSHLRIDFIIESNLAE</sequence>